<evidence type="ECO:0000256" key="4">
    <source>
        <dbReference type="ARBA" id="ARBA00011738"/>
    </source>
</evidence>
<evidence type="ECO:0000256" key="5">
    <source>
        <dbReference type="ARBA" id="ARBA00012240"/>
    </source>
</evidence>
<accession>K1SPE2</accession>
<keyword evidence="9" id="KW-0071">Autoinducer synthesis</keyword>
<keyword evidence="7" id="KW-0673">Quorum sensing</keyword>
<comment type="cofactor">
    <cofactor evidence="2">
        <name>Fe cation</name>
        <dbReference type="ChEBI" id="CHEBI:24875"/>
    </cofactor>
</comment>
<evidence type="ECO:0000256" key="1">
    <source>
        <dbReference type="ARBA" id="ARBA00000297"/>
    </source>
</evidence>
<name>K1SPE2_9ZZZZ</name>
<evidence type="ECO:0000256" key="3">
    <source>
        <dbReference type="ARBA" id="ARBA00007311"/>
    </source>
</evidence>
<comment type="caution">
    <text evidence="14">The sequence shown here is derived from an EMBL/GenBank/DDBJ whole genome shotgun (WGS) entry which is preliminary data.</text>
</comment>
<gene>
    <name evidence="14" type="ORF">LEA_15194</name>
</gene>
<dbReference type="Pfam" id="PF02664">
    <property type="entry name" value="LuxS"/>
    <property type="match status" value="1"/>
</dbReference>
<keyword evidence="11" id="KW-0456">Lyase</keyword>
<evidence type="ECO:0000256" key="7">
    <source>
        <dbReference type="ARBA" id="ARBA00022654"/>
    </source>
</evidence>
<dbReference type="GO" id="GO:0005506">
    <property type="term" value="F:iron ion binding"/>
    <property type="evidence" value="ECO:0007669"/>
    <property type="project" value="InterPro"/>
</dbReference>
<evidence type="ECO:0000256" key="12">
    <source>
        <dbReference type="ARBA" id="ARBA00030600"/>
    </source>
</evidence>
<evidence type="ECO:0000256" key="2">
    <source>
        <dbReference type="ARBA" id="ARBA00001962"/>
    </source>
</evidence>
<dbReference type="GO" id="GO:0043768">
    <property type="term" value="F:S-ribosylhomocysteine lyase activity"/>
    <property type="evidence" value="ECO:0007669"/>
    <property type="project" value="UniProtKB-EC"/>
</dbReference>
<evidence type="ECO:0000256" key="9">
    <source>
        <dbReference type="ARBA" id="ARBA00022929"/>
    </source>
</evidence>
<evidence type="ECO:0000256" key="11">
    <source>
        <dbReference type="ARBA" id="ARBA00023239"/>
    </source>
</evidence>
<sequence>MSNEDALQLIKDTIKQCAEHKGEIPGTTAIECGNYLEHDLDGALKELNKYYSLLKDYTVDNLQYN</sequence>
<organism evidence="14">
    <name type="scientific">human gut metagenome</name>
    <dbReference type="NCBI Taxonomy" id="408170"/>
    <lineage>
        <taxon>unclassified sequences</taxon>
        <taxon>metagenomes</taxon>
        <taxon>organismal metagenomes</taxon>
    </lineage>
</organism>
<evidence type="ECO:0000256" key="10">
    <source>
        <dbReference type="ARBA" id="ARBA00023004"/>
    </source>
</evidence>
<proteinExistence type="inferred from homology"/>
<dbReference type="GO" id="GO:0009372">
    <property type="term" value="P:quorum sensing"/>
    <property type="evidence" value="ECO:0007669"/>
    <property type="project" value="UniProtKB-KW"/>
</dbReference>
<dbReference type="InterPro" id="IPR037005">
    <property type="entry name" value="LuxS_sf"/>
</dbReference>
<dbReference type="AlphaFoldDB" id="K1SPE2"/>
<evidence type="ECO:0000256" key="8">
    <source>
        <dbReference type="ARBA" id="ARBA00022723"/>
    </source>
</evidence>
<evidence type="ECO:0000313" key="14">
    <source>
        <dbReference type="EMBL" id="EKC55735.1"/>
    </source>
</evidence>
<evidence type="ECO:0000256" key="6">
    <source>
        <dbReference type="ARBA" id="ARBA00015130"/>
    </source>
</evidence>
<comment type="similarity">
    <text evidence="3">Belongs to the LuxS family.</text>
</comment>
<keyword evidence="10" id="KW-0408">Iron</keyword>
<dbReference type="InterPro" id="IPR003815">
    <property type="entry name" value="S-ribosylhomocysteinase"/>
</dbReference>
<dbReference type="EC" id="4.4.1.21" evidence="5"/>
<dbReference type="Gene3D" id="3.30.1360.80">
    <property type="entry name" value="S-ribosylhomocysteinase (LuxS)"/>
    <property type="match status" value="1"/>
</dbReference>
<evidence type="ECO:0000256" key="13">
    <source>
        <dbReference type="ARBA" id="ARBA00031777"/>
    </source>
</evidence>
<protein>
    <recommendedName>
        <fullName evidence="6">S-ribosylhomocysteine lyase</fullName>
        <ecNumber evidence="5">4.4.1.21</ecNumber>
    </recommendedName>
    <alternativeName>
        <fullName evidence="12">AI-2 synthesis protein</fullName>
    </alternativeName>
    <alternativeName>
        <fullName evidence="13">Autoinducer-2 production protein LuxS</fullName>
    </alternativeName>
</protein>
<comment type="subunit">
    <text evidence="4">Homodimer.</text>
</comment>
<comment type="catalytic activity">
    <reaction evidence="1">
        <text>S-(5-deoxy-D-ribos-5-yl)-L-homocysteine = (S)-4,5-dihydroxypentane-2,3-dione + L-homocysteine</text>
        <dbReference type="Rhea" id="RHEA:17753"/>
        <dbReference type="ChEBI" id="CHEBI:29484"/>
        <dbReference type="ChEBI" id="CHEBI:58195"/>
        <dbReference type="ChEBI" id="CHEBI:58199"/>
        <dbReference type="EC" id="4.4.1.21"/>
    </reaction>
</comment>
<dbReference type="EMBL" id="AJWY01010371">
    <property type="protein sequence ID" value="EKC55735.1"/>
    <property type="molecule type" value="Genomic_DNA"/>
</dbReference>
<keyword evidence="8" id="KW-0479">Metal-binding</keyword>
<dbReference type="InterPro" id="IPR011249">
    <property type="entry name" value="Metalloenz_LuxS/M16"/>
</dbReference>
<dbReference type="SUPFAM" id="SSF63411">
    <property type="entry name" value="LuxS/MPP-like metallohydrolase"/>
    <property type="match status" value="1"/>
</dbReference>
<reference evidence="14" key="1">
    <citation type="journal article" date="2013" name="Environ. Microbiol.">
        <title>Microbiota from the distal guts of lean and obese adolescents exhibit partial functional redundancy besides clear differences in community structure.</title>
        <authorList>
            <person name="Ferrer M."/>
            <person name="Ruiz A."/>
            <person name="Lanza F."/>
            <person name="Haange S.B."/>
            <person name="Oberbach A."/>
            <person name="Till H."/>
            <person name="Bargiela R."/>
            <person name="Campoy C."/>
            <person name="Segura M.T."/>
            <person name="Richter M."/>
            <person name="von Bergen M."/>
            <person name="Seifert J."/>
            <person name="Suarez A."/>
        </authorList>
    </citation>
    <scope>NUCLEOTIDE SEQUENCE</scope>
</reference>